<dbReference type="PANTHER" id="PTHR37822:SF2">
    <property type="entry name" value="SPORE PHOTOPRODUCT LYASE"/>
    <property type="match status" value="1"/>
</dbReference>
<reference evidence="2" key="1">
    <citation type="journal article" date="2021" name="Microb. Physiol.">
        <title>Proteogenomic Insights into the Physiology of Marine, Sulfate-Reducing, Filamentous Desulfonema limicola and Desulfonema magnum.</title>
        <authorList>
            <person name="Schnaars V."/>
            <person name="Wohlbrand L."/>
            <person name="Scheve S."/>
            <person name="Hinrichs C."/>
            <person name="Reinhardt R."/>
            <person name="Rabus R."/>
        </authorList>
    </citation>
    <scope>NUCLEOTIDE SEQUENCE</scope>
    <source>
        <strain evidence="2">4be13</strain>
    </source>
</reference>
<dbReference type="AlphaFoldDB" id="A0A975GQD1"/>
<dbReference type="GO" id="GO:0009116">
    <property type="term" value="P:nucleoside metabolic process"/>
    <property type="evidence" value="ECO:0007669"/>
    <property type="project" value="InterPro"/>
</dbReference>
<dbReference type="GO" id="GO:0051539">
    <property type="term" value="F:4 iron, 4 sulfur cluster binding"/>
    <property type="evidence" value="ECO:0007669"/>
    <property type="project" value="TreeGrafter"/>
</dbReference>
<dbReference type="EMBL" id="CP061800">
    <property type="protein sequence ID" value="QTA89775.1"/>
    <property type="molecule type" value="Genomic_DNA"/>
</dbReference>
<evidence type="ECO:0000313" key="3">
    <source>
        <dbReference type="Proteomes" id="UP000663722"/>
    </source>
</evidence>
<gene>
    <name evidence="2" type="ORF">dnm_058320</name>
</gene>
<dbReference type="InterPro" id="IPR035994">
    <property type="entry name" value="Nucleoside_phosphorylase_sf"/>
</dbReference>
<dbReference type="Pfam" id="PF01048">
    <property type="entry name" value="PNP_UDP_1"/>
    <property type="match status" value="1"/>
</dbReference>
<dbReference type="InterPro" id="IPR049539">
    <property type="entry name" value="SPL"/>
</dbReference>
<feature type="domain" description="Nucleoside phosphorylase" evidence="1">
    <location>
        <begin position="8"/>
        <end position="195"/>
    </location>
</feature>
<dbReference type="Gene3D" id="3.40.50.1580">
    <property type="entry name" value="Nucleoside phosphorylase domain"/>
    <property type="match status" value="1"/>
</dbReference>
<dbReference type="Proteomes" id="UP000663722">
    <property type="component" value="Chromosome"/>
</dbReference>
<dbReference type="GO" id="GO:1904047">
    <property type="term" value="F:S-adenosyl-L-methionine binding"/>
    <property type="evidence" value="ECO:0007669"/>
    <property type="project" value="TreeGrafter"/>
</dbReference>
<sequence>MSEDHLMKIGLVMATMLEAVPFVKRFSLQPCEQKPFKIYENENLLLIISGIGKANAAMACTYLHLMKQPRCICNLGAAGALDEDHRLRKICHITKVFEPDRPTLNSGVPHKHIPDVLDGFPRATLATQDKPVIDPEERAEIAVIAHLADMEGASVIQTCRRFHTKCYLFKFVSDTPHDHQIVANIRDYREDFCSFFCESILPVLESVTGK</sequence>
<protein>
    <submittedName>
        <fullName evidence="2">Purine nucleoside phosphorylase</fullName>
    </submittedName>
</protein>
<proteinExistence type="predicted"/>
<keyword evidence="3" id="KW-1185">Reference proteome</keyword>
<dbReference type="InterPro" id="IPR000845">
    <property type="entry name" value="Nucleoside_phosphorylase_d"/>
</dbReference>
<evidence type="ECO:0000259" key="1">
    <source>
        <dbReference type="Pfam" id="PF01048"/>
    </source>
</evidence>
<dbReference type="GO" id="GO:0042601">
    <property type="term" value="C:endospore-forming forespore"/>
    <property type="evidence" value="ECO:0007669"/>
    <property type="project" value="TreeGrafter"/>
</dbReference>
<organism evidence="2 3">
    <name type="scientific">Desulfonema magnum</name>
    <dbReference type="NCBI Taxonomy" id="45655"/>
    <lineage>
        <taxon>Bacteria</taxon>
        <taxon>Pseudomonadati</taxon>
        <taxon>Thermodesulfobacteriota</taxon>
        <taxon>Desulfobacteria</taxon>
        <taxon>Desulfobacterales</taxon>
        <taxon>Desulfococcaceae</taxon>
        <taxon>Desulfonema</taxon>
    </lineage>
</organism>
<dbReference type="PANTHER" id="PTHR37822">
    <property type="entry name" value="SPORE PHOTOPRODUCT LYASE-RELATED"/>
    <property type="match status" value="1"/>
</dbReference>
<evidence type="ECO:0000313" key="2">
    <source>
        <dbReference type="EMBL" id="QTA89775.1"/>
    </source>
</evidence>
<dbReference type="KEGG" id="dmm:dnm_058320"/>
<accession>A0A975GQD1</accession>
<dbReference type="RefSeq" id="WP_207678255.1">
    <property type="nucleotide sequence ID" value="NZ_CP061800.1"/>
</dbReference>
<dbReference type="GO" id="GO:0003913">
    <property type="term" value="F:DNA photolyase activity"/>
    <property type="evidence" value="ECO:0007669"/>
    <property type="project" value="TreeGrafter"/>
</dbReference>
<dbReference type="SUPFAM" id="SSF53167">
    <property type="entry name" value="Purine and uridine phosphorylases"/>
    <property type="match status" value="1"/>
</dbReference>
<name>A0A975GQD1_9BACT</name>